<dbReference type="EC" id="6.1.1.14" evidence="2"/>
<dbReference type="InterPro" id="IPR033731">
    <property type="entry name" value="GlyRS-like_core"/>
</dbReference>
<dbReference type="EMBL" id="PFSC01000188">
    <property type="protein sequence ID" value="PJC30152.1"/>
    <property type="molecule type" value="Genomic_DNA"/>
</dbReference>
<dbReference type="InterPro" id="IPR027031">
    <property type="entry name" value="Gly-tRNA_synthase/POLG2"/>
</dbReference>
<feature type="domain" description="Aminoacyl-transfer RNA synthetases class-II family profile" evidence="8">
    <location>
        <begin position="2"/>
        <end position="357"/>
    </location>
</feature>
<comment type="similarity">
    <text evidence="1">Belongs to the class-II aminoacyl-tRNA synthetase family.</text>
</comment>
<dbReference type="Pfam" id="PF00587">
    <property type="entry name" value="tRNA-synt_2b"/>
    <property type="match status" value="1"/>
</dbReference>
<gene>
    <name evidence="9" type="ORF">CO051_07145</name>
</gene>
<dbReference type="Gene3D" id="3.30.930.10">
    <property type="entry name" value="Bira Bifunctional Protein, Domain 2"/>
    <property type="match status" value="1"/>
</dbReference>
<keyword evidence="3 9" id="KW-0436">Ligase</keyword>
<dbReference type="SUPFAM" id="SSF55681">
    <property type="entry name" value="Class II aaRS and biotin synthetases"/>
    <property type="match status" value="1"/>
</dbReference>
<accession>A0A2M8EWA9</accession>
<reference evidence="10" key="1">
    <citation type="submission" date="2017-09" db="EMBL/GenBank/DDBJ databases">
        <title>Depth-based differentiation of microbial function through sediment-hosted aquifers and enrichment of novel symbionts in the deep terrestrial subsurface.</title>
        <authorList>
            <person name="Probst A.J."/>
            <person name="Ladd B."/>
            <person name="Jarett J.K."/>
            <person name="Geller-Mcgrath D.E."/>
            <person name="Sieber C.M.K."/>
            <person name="Emerson J.B."/>
            <person name="Anantharaman K."/>
            <person name="Thomas B.C."/>
            <person name="Malmstrom R."/>
            <person name="Stieglmeier M."/>
            <person name="Klingl A."/>
            <person name="Woyke T."/>
            <person name="Ryan C.M."/>
            <person name="Banfield J.F."/>
        </authorList>
    </citation>
    <scope>NUCLEOTIDE SEQUENCE [LARGE SCALE GENOMIC DNA]</scope>
</reference>
<sequence>MDEIVSLTKRRGFIYPTSDIYGGLANGYDYGPLGVELLRNIKELWWKRFIRTRKDMVGLDSQIILHPKTWEASGHVGSFADAVVEDMVTHKRYRADHLVEDWIKAHDEFKEMIVEELNIEELSAFIQKQKIVSPEGNPVSETKQFDLLMKTHLGSLTGEKDTVYMRGETAQGIFSNFKNVLDSTRVKLPFGIGQIGKSFRNEITLGQYVFRTFEFEQGEIEYFFDPEKENWEELMKGWKDAMWSFVVNDLGIDEKNLRWRRHTDTERSHYSKDTYDLDYHFPFGWKELWGVAYRTDYDLKQQMKFSGVDLRYTDPYTQKKFIPYVIEPAVGINRLLFMTLCDAYHVEKNRTVLTIKPSIAPYSVAVFPLVSNKPELVTLAEKVFDSLSATIHTYWDDRGNIGKRYKYQDEMGTPYCVTIDYESLETHTVTVRERDTMEQSGVKIENLEELISKNTQ</sequence>
<dbReference type="GO" id="GO:0006426">
    <property type="term" value="P:glycyl-tRNA aminoacylation"/>
    <property type="evidence" value="ECO:0007669"/>
    <property type="project" value="InterPro"/>
</dbReference>
<keyword evidence="5" id="KW-0067">ATP-binding</keyword>
<dbReference type="NCBIfam" id="NF003211">
    <property type="entry name" value="PRK04173.1"/>
    <property type="match status" value="1"/>
</dbReference>
<dbReference type="PANTHER" id="PTHR10745:SF8">
    <property type="entry name" value="DNA POLYMERASE SUBUNIT GAMMA-2, MITOCHONDRIAL"/>
    <property type="match status" value="1"/>
</dbReference>
<evidence type="ECO:0000313" key="9">
    <source>
        <dbReference type="EMBL" id="PJC30152.1"/>
    </source>
</evidence>
<dbReference type="InterPro" id="IPR006195">
    <property type="entry name" value="aa-tRNA-synth_II"/>
</dbReference>
<evidence type="ECO:0000256" key="3">
    <source>
        <dbReference type="ARBA" id="ARBA00022598"/>
    </source>
</evidence>
<dbReference type="Pfam" id="PF03129">
    <property type="entry name" value="HGTP_anticodon"/>
    <property type="match status" value="1"/>
</dbReference>
<dbReference type="SUPFAM" id="SSF52954">
    <property type="entry name" value="Class II aaRS ABD-related"/>
    <property type="match status" value="1"/>
</dbReference>
<keyword evidence="7" id="KW-0030">Aminoacyl-tRNA synthetase</keyword>
<proteinExistence type="inferred from homology"/>
<dbReference type="CDD" id="cd00774">
    <property type="entry name" value="GlyRS-like_core"/>
    <property type="match status" value="1"/>
</dbReference>
<dbReference type="AlphaFoldDB" id="A0A2M8EWA9"/>
<dbReference type="InterPro" id="IPR045864">
    <property type="entry name" value="aa-tRNA-synth_II/BPL/LPL"/>
</dbReference>
<organism evidence="9 10">
    <name type="scientific">Candidatus Roizmanbacteria bacterium CG_4_9_14_0_2_um_filter_39_13</name>
    <dbReference type="NCBI Taxonomy" id="1974839"/>
    <lineage>
        <taxon>Bacteria</taxon>
        <taxon>Candidatus Roizmaniibacteriota</taxon>
    </lineage>
</organism>
<evidence type="ECO:0000313" key="10">
    <source>
        <dbReference type="Proteomes" id="UP000231383"/>
    </source>
</evidence>
<protein>
    <recommendedName>
        <fullName evidence="2">glycine--tRNA ligase</fullName>
        <ecNumber evidence="2">6.1.1.14</ecNumber>
    </recommendedName>
</protein>
<dbReference type="GO" id="GO:0005737">
    <property type="term" value="C:cytoplasm"/>
    <property type="evidence" value="ECO:0007669"/>
    <property type="project" value="InterPro"/>
</dbReference>
<name>A0A2M8EWA9_9BACT</name>
<evidence type="ECO:0000256" key="4">
    <source>
        <dbReference type="ARBA" id="ARBA00022741"/>
    </source>
</evidence>
<evidence type="ECO:0000259" key="8">
    <source>
        <dbReference type="PROSITE" id="PS50862"/>
    </source>
</evidence>
<keyword evidence="4" id="KW-0547">Nucleotide-binding</keyword>
<dbReference type="InterPro" id="IPR002314">
    <property type="entry name" value="aa-tRNA-synt_IIb"/>
</dbReference>
<dbReference type="GO" id="GO:0005524">
    <property type="term" value="F:ATP binding"/>
    <property type="evidence" value="ECO:0007669"/>
    <property type="project" value="UniProtKB-KW"/>
</dbReference>
<dbReference type="InterPro" id="IPR002315">
    <property type="entry name" value="tRNA-synt_gly"/>
</dbReference>
<dbReference type="PROSITE" id="PS50862">
    <property type="entry name" value="AA_TRNA_LIGASE_II"/>
    <property type="match status" value="1"/>
</dbReference>
<evidence type="ECO:0000256" key="7">
    <source>
        <dbReference type="ARBA" id="ARBA00023146"/>
    </source>
</evidence>
<comment type="caution">
    <text evidence="9">The sequence shown here is derived from an EMBL/GenBank/DDBJ whole genome shotgun (WGS) entry which is preliminary data.</text>
</comment>
<dbReference type="PANTHER" id="PTHR10745">
    <property type="entry name" value="GLYCYL-TRNA SYNTHETASE/DNA POLYMERASE SUBUNIT GAMMA-2"/>
    <property type="match status" value="1"/>
</dbReference>
<dbReference type="InterPro" id="IPR036621">
    <property type="entry name" value="Anticodon-bd_dom_sf"/>
</dbReference>
<dbReference type="InterPro" id="IPR004154">
    <property type="entry name" value="Anticodon-bd"/>
</dbReference>
<dbReference type="NCBIfam" id="TIGR00389">
    <property type="entry name" value="glyS_dimeric"/>
    <property type="match status" value="1"/>
</dbReference>
<dbReference type="GO" id="GO:0004820">
    <property type="term" value="F:glycine-tRNA ligase activity"/>
    <property type="evidence" value="ECO:0007669"/>
    <property type="project" value="UniProtKB-EC"/>
</dbReference>
<dbReference type="Gene3D" id="3.40.50.800">
    <property type="entry name" value="Anticodon-binding domain"/>
    <property type="match status" value="1"/>
</dbReference>
<evidence type="ECO:0000256" key="1">
    <source>
        <dbReference type="ARBA" id="ARBA00008226"/>
    </source>
</evidence>
<keyword evidence="6" id="KW-0648">Protein biosynthesis</keyword>
<dbReference type="PRINTS" id="PR01043">
    <property type="entry name" value="TRNASYNTHGLY"/>
</dbReference>
<evidence type="ECO:0000256" key="6">
    <source>
        <dbReference type="ARBA" id="ARBA00022917"/>
    </source>
</evidence>
<evidence type="ECO:0000256" key="2">
    <source>
        <dbReference type="ARBA" id="ARBA00012829"/>
    </source>
</evidence>
<dbReference type="Proteomes" id="UP000231383">
    <property type="component" value="Unassembled WGS sequence"/>
</dbReference>
<evidence type="ECO:0000256" key="5">
    <source>
        <dbReference type="ARBA" id="ARBA00022840"/>
    </source>
</evidence>
<dbReference type="Gene3D" id="3.30.40.230">
    <property type="match status" value="1"/>
</dbReference>